<dbReference type="EC" id="4.6.1.17" evidence="3 6"/>
<keyword evidence="5 6" id="KW-0456">Lyase</keyword>
<dbReference type="PANTHER" id="PTHR22960">
    <property type="entry name" value="MOLYBDOPTERIN COFACTOR SYNTHESIS PROTEIN A"/>
    <property type="match status" value="1"/>
</dbReference>
<feature type="binding site" evidence="6">
    <location>
        <begin position="75"/>
        <end position="77"/>
    </location>
    <ligand>
        <name>substrate</name>
    </ligand>
</feature>
<dbReference type="UniPathway" id="UPA00344"/>
<feature type="binding site" evidence="6">
    <location>
        <begin position="113"/>
        <end position="114"/>
    </location>
    <ligand>
        <name>substrate</name>
    </ligand>
</feature>
<organism evidence="8 9">
    <name type="scientific">Simiaoa sunii</name>
    <dbReference type="NCBI Taxonomy" id="2763672"/>
    <lineage>
        <taxon>Bacteria</taxon>
        <taxon>Bacillati</taxon>
        <taxon>Bacillota</taxon>
        <taxon>Clostridia</taxon>
        <taxon>Lachnospirales</taxon>
        <taxon>Lachnospiraceae</taxon>
        <taxon>Simiaoa</taxon>
    </lineage>
</organism>
<protein>
    <recommendedName>
        <fullName evidence="3 6">Cyclic pyranopterin monophosphate synthase</fullName>
        <ecNumber evidence="3 6">4.6.1.17</ecNumber>
    </recommendedName>
    <alternativeName>
        <fullName evidence="6">Molybdenum cofactor biosynthesis protein C</fullName>
    </alternativeName>
</protein>
<accession>A0A7G9FSE1</accession>
<dbReference type="CDD" id="cd01420">
    <property type="entry name" value="MoaC_PE"/>
    <property type="match status" value="1"/>
</dbReference>
<dbReference type="Gene3D" id="3.30.70.640">
    <property type="entry name" value="Molybdopterin cofactor biosynthesis C (MoaC) domain"/>
    <property type="match status" value="1"/>
</dbReference>
<gene>
    <name evidence="6 8" type="primary">moaC</name>
    <name evidence="8" type="ORF">H9Q77_10100</name>
</gene>
<keyword evidence="4 6" id="KW-0501">Molybdenum cofactor biosynthesis</keyword>
<dbReference type="InterPro" id="IPR002820">
    <property type="entry name" value="Mopterin_CF_biosynth-C_dom"/>
</dbReference>
<evidence type="ECO:0000313" key="9">
    <source>
        <dbReference type="Proteomes" id="UP000515981"/>
    </source>
</evidence>
<dbReference type="InterPro" id="IPR050105">
    <property type="entry name" value="MoCo_biosynth_MoaA/MoaC"/>
</dbReference>
<evidence type="ECO:0000256" key="2">
    <source>
        <dbReference type="ARBA" id="ARBA00005046"/>
    </source>
</evidence>
<dbReference type="InterPro" id="IPR036522">
    <property type="entry name" value="MoaC_sf"/>
</dbReference>
<dbReference type="Pfam" id="PF01967">
    <property type="entry name" value="MoaC"/>
    <property type="match status" value="1"/>
</dbReference>
<evidence type="ECO:0000256" key="3">
    <source>
        <dbReference type="ARBA" id="ARBA00012575"/>
    </source>
</evidence>
<evidence type="ECO:0000256" key="5">
    <source>
        <dbReference type="ARBA" id="ARBA00023239"/>
    </source>
</evidence>
<dbReference type="NCBIfam" id="NF006870">
    <property type="entry name" value="PRK09364.1"/>
    <property type="match status" value="1"/>
</dbReference>
<comment type="function">
    <text evidence="6">Catalyzes the conversion of (8S)-3',8-cyclo-7,8-dihydroguanosine 5'-triphosphate to cyclic pyranopterin monophosphate (cPMP).</text>
</comment>
<feature type="active site" evidence="6">
    <location>
        <position position="128"/>
    </location>
</feature>
<evidence type="ECO:0000313" key="8">
    <source>
        <dbReference type="EMBL" id="QNM01473.1"/>
    </source>
</evidence>
<dbReference type="GO" id="GO:0006777">
    <property type="term" value="P:Mo-molybdopterin cofactor biosynthetic process"/>
    <property type="evidence" value="ECO:0007669"/>
    <property type="project" value="UniProtKB-UniRule"/>
</dbReference>
<proteinExistence type="inferred from homology"/>
<evidence type="ECO:0000259" key="7">
    <source>
        <dbReference type="Pfam" id="PF01967"/>
    </source>
</evidence>
<dbReference type="Proteomes" id="UP000515981">
    <property type="component" value="Chromosome"/>
</dbReference>
<evidence type="ECO:0000256" key="6">
    <source>
        <dbReference type="HAMAP-Rule" id="MF_01224"/>
    </source>
</evidence>
<dbReference type="GO" id="GO:0061799">
    <property type="term" value="F:cyclic pyranopterin monophosphate synthase activity"/>
    <property type="evidence" value="ECO:0007669"/>
    <property type="project" value="UniProtKB-UniRule"/>
</dbReference>
<dbReference type="RefSeq" id="WP_249325403.1">
    <property type="nucleotide sequence ID" value="NZ_CP060633.1"/>
</dbReference>
<dbReference type="NCBIfam" id="TIGR00581">
    <property type="entry name" value="moaC"/>
    <property type="match status" value="1"/>
</dbReference>
<dbReference type="InterPro" id="IPR047594">
    <property type="entry name" value="MoaC_bact/euk"/>
</dbReference>
<comment type="pathway">
    <text evidence="2 6">Cofactor biosynthesis; molybdopterin biosynthesis.</text>
</comment>
<dbReference type="SUPFAM" id="SSF55040">
    <property type="entry name" value="Molybdenum cofactor biosynthesis protein C, MoaC"/>
    <property type="match status" value="1"/>
</dbReference>
<dbReference type="EMBL" id="CP060633">
    <property type="protein sequence ID" value="QNM01473.1"/>
    <property type="molecule type" value="Genomic_DNA"/>
</dbReference>
<comment type="similarity">
    <text evidence="6">Belongs to the MoaC family.</text>
</comment>
<evidence type="ECO:0000256" key="1">
    <source>
        <dbReference type="ARBA" id="ARBA00001637"/>
    </source>
</evidence>
<evidence type="ECO:0000256" key="4">
    <source>
        <dbReference type="ARBA" id="ARBA00023150"/>
    </source>
</evidence>
<keyword evidence="9" id="KW-1185">Reference proteome</keyword>
<dbReference type="PANTHER" id="PTHR22960:SF29">
    <property type="entry name" value="CYCLIC PYRANOPTERIN MONOPHOSPHATE SYNTHASE"/>
    <property type="match status" value="1"/>
</dbReference>
<name>A0A7G9FSE1_9FIRM</name>
<comment type="subunit">
    <text evidence="6">Homohexamer; trimer of dimers.</text>
</comment>
<dbReference type="HAMAP" id="MF_01224_B">
    <property type="entry name" value="MoaC_B"/>
    <property type="match status" value="1"/>
</dbReference>
<dbReference type="AlphaFoldDB" id="A0A7G9FSE1"/>
<comment type="catalytic activity">
    <reaction evidence="1 6">
        <text>(8S)-3',8-cyclo-7,8-dihydroguanosine 5'-triphosphate = cyclic pyranopterin phosphate + diphosphate</text>
        <dbReference type="Rhea" id="RHEA:49580"/>
        <dbReference type="ChEBI" id="CHEBI:33019"/>
        <dbReference type="ChEBI" id="CHEBI:59648"/>
        <dbReference type="ChEBI" id="CHEBI:131766"/>
        <dbReference type="EC" id="4.6.1.17"/>
    </reaction>
</comment>
<feature type="domain" description="Molybdopterin cofactor biosynthesis C (MoaC)" evidence="7">
    <location>
        <begin position="15"/>
        <end position="150"/>
    </location>
</feature>
<dbReference type="InterPro" id="IPR023045">
    <property type="entry name" value="MoaC"/>
</dbReference>
<sequence length="164" mass="18053">MSGFTHFDAQGNAIMVDVTDKNITERCATASGCIRVSREVFDAVKDGTAKKGDVLGTARIAGIMAAKRTWELIPLCHPLMLTKVTIDFVMEEETCTIRCCCTAKLSGRTGVEMEALTGVNVALLTIYDMCKAMDRGMEMGEIHLEEKMGGKSGHFQRTEYFEKI</sequence>
<reference evidence="8 9" key="1">
    <citation type="submission" date="2020-08" db="EMBL/GenBank/DDBJ databases">
        <authorList>
            <person name="Liu C."/>
            <person name="Sun Q."/>
        </authorList>
    </citation>
    <scope>NUCLEOTIDE SEQUENCE [LARGE SCALE GENOMIC DNA]</scope>
    <source>
        <strain evidence="8 9">NSJ-8</strain>
    </source>
</reference>
<dbReference type="KEGG" id="ssun:H9Q77_10100"/>